<accession>A0ABW6ASD9</accession>
<dbReference type="EMBL" id="JBHUOM010000035">
    <property type="protein sequence ID" value="MFD2937537.1"/>
    <property type="molecule type" value="Genomic_DNA"/>
</dbReference>
<evidence type="ECO:0000313" key="1">
    <source>
        <dbReference type="EMBL" id="MFD2937537.1"/>
    </source>
</evidence>
<organism evidence="1 2">
    <name type="scientific">Spirosoma flavum</name>
    <dbReference type="NCBI Taxonomy" id="2048557"/>
    <lineage>
        <taxon>Bacteria</taxon>
        <taxon>Pseudomonadati</taxon>
        <taxon>Bacteroidota</taxon>
        <taxon>Cytophagia</taxon>
        <taxon>Cytophagales</taxon>
        <taxon>Cytophagaceae</taxon>
        <taxon>Spirosoma</taxon>
    </lineage>
</organism>
<protein>
    <submittedName>
        <fullName evidence="1">Uncharacterized protein</fullName>
    </submittedName>
</protein>
<dbReference type="Proteomes" id="UP001597512">
    <property type="component" value="Unassembled WGS sequence"/>
</dbReference>
<reference evidence="2" key="1">
    <citation type="journal article" date="2019" name="Int. J. Syst. Evol. Microbiol.">
        <title>The Global Catalogue of Microorganisms (GCM) 10K type strain sequencing project: providing services to taxonomists for standard genome sequencing and annotation.</title>
        <authorList>
            <consortium name="The Broad Institute Genomics Platform"/>
            <consortium name="The Broad Institute Genome Sequencing Center for Infectious Disease"/>
            <person name="Wu L."/>
            <person name="Ma J."/>
        </authorList>
    </citation>
    <scope>NUCLEOTIDE SEQUENCE [LARGE SCALE GENOMIC DNA]</scope>
    <source>
        <strain evidence="2">KCTC 52490</strain>
    </source>
</reference>
<comment type="caution">
    <text evidence="1">The sequence shown here is derived from an EMBL/GenBank/DDBJ whole genome shotgun (WGS) entry which is preliminary data.</text>
</comment>
<gene>
    <name evidence="1" type="ORF">ACFS25_27440</name>
</gene>
<keyword evidence="2" id="KW-1185">Reference proteome</keyword>
<evidence type="ECO:0000313" key="2">
    <source>
        <dbReference type="Proteomes" id="UP001597512"/>
    </source>
</evidence>
<dbReference type="RefSeq" id="WP_381507715.1">
    <property type="nucleotide sequence ID" value="NZ_JBHUOM010000035.1"/>
</dbReference>
<name>A0ABW6ASD9_9BACT</name>
<proteinExistence type="predicted"/>
<sequence>MPQSDAQTAAKGNVFFPNNRVAMGYVGAGGQDGKALDWTFRLSYSRNYGTFSNPYPIPYGQLSALASVQWVLLRFANTQLTASVAMDQGQHPTAAAWGNRAACRTGEGHANR</sequence>